<dbReference type="PANTHER" id="PTHR47131">
    <property type="entry name" value="CATION CHANNEL SPERM-ASSOCIATED PROTEIN 3"/>
    <property type="match status" value="1"/>
</dbReference>
<dbReference type="PANTHER" id="PTHR47131:SF1">
    <property type="entry name" value="CATION CHANNEL SPERM-ASSOCIATED PROTEIN 3"/>
    <property type="match status" value="1"/>
</dbReference>
<feature type="transmembrane region" description="Helical" evidence="5">
    <location>
        <begin position="195"/>
        <end position="221"/>
    </location>
</feature>
<dbReference type="GO" id="GO:0030317">
    <property type="term" value="P:flagellated sperm motility"/>
    <property type="evidence" value="ECO:0000318"/>
    <property type="project" value="GO_Central"/>
</dbReference>
<evidence type="ECO:0000313" key="8">
    <source>
        <dbReference type="Proteomes" id="UP000002279"/>
    </source>
</evidence>
<keyword evidence="2 5" id="KW-0812">Transmembrane</keyword>
<comment type="subcellular location">
    <subcellularLocation>
        <location evidence="1">Membrane</location>
        <topology evidence="1">Multi-pass membrane protein</topology>
    </subcellularLocation>
</comment>
<dbReference type="InParanoid" id="A0A6I8PE26"/>
<dbReference type="OMA" id="IRMIPAI"/>
<dbReference type="GO" id="GO:0036128">
    <property type="term" value="C:CatSper complex"/>
    <property type="evidence" value="ECO:0000318"/>
    <property type="project" value="GO_Central"/>
</dbReference>
<keyword evidence="3 5" id="KW-1133">Transmembrane helix</keyword>
<dbReference type="GO" id="GO:0048240">
    <property type="term" value="P:sperm capacitation"/>
    <property type="evidence" value="ECO:0000318"/>
    <property type="project" value="GO_Central"/>
</dbReference>
<accession>A0A6I8PE26</accession>
<sequence>MSPIFSLIMISTVSVNACFIVLETNSKIRFSLFLFFEFSETVFMAIYFAEFFLKIFVAPLKYWKNLYNMLDFCVLFIACIPCCLTKLKHGYLYASIASGVQSLRILKLISYCRGMMTLLKALWRTVNMVASVLALLFLLMFIFAILDHSLFGNQDKGDTQNWGNLASAFFKLFSLATVDGWTFLQNELNVCKFSISGAFTITFILLAFFLFLSMFFGMMIIHTRKSANTRLSVNWWITSR</sequence>
<dbReference type="Ensembl" id="ENSOANT00000064091.1">
    <property type="protein sequence ID" value="ENSOANP00000050971.1"/>
    <property type="gene ID" value="ENSOANG00000043822.1"/>
</dbReference>
<dbReference type="AlphaFoldDB" id="A0A6I8PE26"/>
<dbReference type="SUPFAM" id="SSF81324">
    <property type="entry name" value="Voltage-gated potassium channels"/>
    <property type="match status" value="1"/>
</dbReference>
<evidence type="ECO:0000256" key="2">
    <source>
        <dbReference type="ARBA" id="ARBA00022692"/>
    </source>
</evidence>
<evidence type="ECO:0000256" key="5">
    <source>
        <dbReference type="SAM" id="Phobius"/>
    </source>
</evidence>
<feature type="domain" description="Ion transport" evidence="6">
    <location>
        <begin position="3"/>
        <end position="220"/>
    </location>
</feature>
<keyword evidence="4 5" id="KW-0472">Membrane</keyword>
<feature type="transmembrane region" description="Helical" evidence="5">
    <location>
        <begin position="6"/>
        <end position="22"/>
    </location>
</feature>
<evidence type="ECO:0000256" key="3">
    <source>
        <dbReference type="ARBA" id="ARBA00022989"/>
    </source>
</evidence>
<dbReference type="Gene3D" id="1.20.120.350">
    <property type="entry name" value="Voltage-gated potassium channels. Chain C"/>
    <property type="match status" value="1"/>
</dbReference>
<feature type="transmembrane region" description="Helical" evidence="5">
    <location>
        <begin position="66"/>
        <end position="84"/>
    </location>
</feature>
<evidence type="ECO:0000256" key="4">
    <source>
        <dbReference type="ARBA" id="ARBA00023136"/>
    </source>
</evidence>
<dbReference type="Proteomes" id="UP000002279">
    <property type="component" value="Unplaced"/>
</dbReference>
<dbReference type="GO" id="GO:0001669">
    <property type="term" value="C:acrosomal vesicle"/>
    <property type="evidence" value="ECO:0000318"/>
    <property type="project" value="GO_Central"/>
</dbReference>
<dbReference type="Pfam" id="PF00520">
    <property type="entry name" value="Ion_trans"/>
    <property type="match status" value="1"/>
</dbReference>
<evidence type="ECO:0000313" key="7">
    <source>
        <dbReference type="Ensembl" id="ENSOANP00000050971.1"/>
    </source>
</evidence>
<keyword evidence="8" id="KW-1185">Reference proteome</keyword>
<dbReference type="GO" id="GO:0006814">
    <property type="term" value="P:sodium ion transport"/>
    <property type="evidence" value="ECO:0000318"/>
    <property type="project" value="GO_Central"/>
</dbReference>
<evidence type="ECO:0000259" key="6">
    <source>
        <dbReference type="Pfam" id="PF00520"/>
    </source>
</evidence>
<evidence type="ECO:0000256" key="1">
    <source>
        <dbReference type="ARBA" id="ARBA00004141"/>
    </source>
</evidence>
<feature type="transmembrane region" description="Helical" evidence="5">
    <location>
        <begin position="129"/>
        <end position="150"/>
    </location>
</feature>
<dbReference type="Gene3D" id="1.10.287.70">
    <property type="match status" value="1"/>
</dbReference>
<proteinExistence type="predicted"/>
<dbReference type="GO" id="GO:0005245">
    <property type="term" value="F:voltage-gated calcium channel activity"/>
    <property type="evidence" value="ECO:0000318"/>
    <property type="project" value="GO_Central"/>
</dbReference>
<reference evidence="7" key="2">
    <citation type="submission" date="2025-09" db="UniProtKB">
        <authorList>
            <consortium name="Ensembl"/>
        </authorList>
    </citation>
    <scope>IDENTIFICATION</scope>
    <source>
        <strain evidence="7">Glennie</strain>
    </source>
</reference>
<dbReference type="InterPro" id="IPR027359">
    <property type="entry name" value="Volt_channel_dom_sf"/>
</dbReference>
<dbReference type="InterPro" id="IPR005821">
    <property type="entry name" value="Ion_trans_dom"/>
</dbReference>
<dbReference type="Bgee" id="ENSOANG00000043822">
    <property type="expression patterns" value="Expressed in testis and 2 other cell types or tissues"/>
</dbReference>
<name>A0A6I8PE26_ORNAN</name>
<organism evidence="7 8">
    <name type="scientific">Ornithorhynchus anatinus</name>
    <name type="common">Duckbill platypus</name>
    <dbReference type="NCBI Taxonomy" id="9258"/>
    <lineage>
        <taxon>Eukaryota</taxon>
        <taxon>Metazoa</taxon>
        <taxon>Chordata</taxon>
        <taxon>Craniata</taxon>
        <taxon>Vertebrata</taxon>
        <taxon>Euteleostomi</taxon>
        <taxon>Mammalia</taxon>
        <taxon>Monotremata</taxon>
        <taxon>Ornithorhynchidae</taxon>
        <taxon>Ornithorhynchus</taxon>
    </lineage>
</organism>
<feature type="transmembrane region" description="Helical" evidence="5">
    <location>
        <begin position="34"/>
        <end position="60"/>
    </location>
</feature>
<protein>
    <recommendedName>
        <fullName evidence="6">Ion transport domain-containing protein</fullName>
    </recommendedName>
</protein>
<dbReference type="GeneTree" id="ENSGT00940000161455"/>
<reference evidence="7" key="1">
    <citation type="submission" date="2025-08" db="UniProtKB">
        <authorList>
            <consortium name="Ensembl"/>
        </authorList>
    </citation>
    <scope>IDENTIFICATION</scope>
    <source>
        <strain evidence="7">Glennie</strain>
    </source>
</reference>